<dbReference type="InterPro" id="IPR001041">
    <property type="entry name" value="2Fe-2S_ferredoxin-type"/>
</dbReference>
<keyword evidence="2" id="KW-0479">Metal-binding</keyword>
<evidence type="ECO:0000313" key="7">
    <source>
        <dbReference type="EMBL" id="TNY34276.1"/>
    </source>
</evidence>
<dbReference type="Proteomes" id="UP000314011">
    <property type="component" value="Unassembled WGS sequence"/>
</dbReference>
<protein>
    <submittedName>
        <fullName evidence="7">(2Fe-2S)-binding protein</fullName>
    </submittedName>
</protein>
<keyword evidence="1" id="KW-0001">2Fe-2S</keyword>
<feature type="domain" description="2Fe-2S ferredoxin-type" evidence="6">
    <location>
        <begin position="1"/>
        <end position="75"/>
    </location>
</feature>
<evidence type="ECO:0000313" key="8">
    <source>
        <dbReference type="Proteomes" id="UP000314011"/>
    </source>
</evidence>
<dbReference type="Pfam" id="PF01799">
    <property type="entry name" value="Fer2_2"/>
    <property type="match status" value="1"/>
</dbReference>
<keyword evidence="4" id="KW-0408">Iron</keyword>
<evidence type="ECO:0000256" key="5">
    <source>
        <dbReference type="ARBA" id="ARBA00023014"/>
    </source>
</evidence>
<dbReference type="SUPFAM" id="SSF54292">
    <property type="entry name" value="2Fe-2S ferredoxin-like"/>
    <property type="match status" value="1"/>
</dbReference>
<organism evidence="7 8">
    <name type="scientific">Pelagovum pacificum</name>
    <dbReference type="NCBI Taxonomy" id="2588711"/>
    <lineage>
        <taxon>Bacteria</taxon>
        <taxon>Pseudomonadati</taxon>
        <taxon>Pseudomonadota</taxon>
        <taxon>Alphaproteobacteria</taxon>
        <taxon>Rhodobacterales</taxon>
        <taxon>Paracoccaceae</taxon>
        <taxon>Pelagovum</taxon>
    </lineage>
</organism>
<dbReference type="CDD" id="cd00207">
    <property type="entry name" value="fer2"/>
    <property type="match status" value="1"/>
</dbReference>
<evidence type="ECO:0000259" key="6">
    <source>
        <dbReference type="PROSITE" id="PS51085"/>
    </source>
</evidence>
<evidence type="ECO:0000256" key="2">
    <source>
        <dbReference type="ARBA" id="ARBA00022723"/>
    </source>
</evidence>
<reference evidence="7 8" key="1">
    <citation type="submission" date="2019-06" db="EMBL/GenBank/DDBJ databases">
        <title>Genome of new Rhodobacteraceae sp. SM1903.</title>
        <authorList>
            <person name="Ren X."/>
        </authorList>
    </citation>
    <scope>NUCLEOTIDE SEQUENCE [LARGE SCALE GENOMIC DNA]</scope>
    <source>
        <strain evidence="7 8">SM1903</strain>
    </source>
</reference>
<evidence type="ECO:0000256" key="3">
    <source>
        <dbReference type="ARBA" id="ARBA00023002"/>
    </source>
</evidence>
<dbReference type="Gene3D" id="3.10.20.30">
    <property type="match status" value="1"/>
</dbReference>
<dbReference type="InterPro" id="IPR051452">
    <property type="entry name" value="Diverse_Oxidoreductases"/>
</dbReference>
<keyword evidence="8" id="KW-1185">Reference proteome</keyword>
<dbReference type="InterPro" id="IPR036884">
    <property type="entry name" value="2Fe-2S-bd_dom_sf"/>
</dbReference>
<dbReference type="InterPro" id="IPR012675">
    <property type="entry name" value="Beta-grasp_dom_sf"/>
</dbReference>
<gene>
    <name evidence="7" type="ORF">FHY64_01565</name>
</gene>
<dbReference type="GO" id="GO:0046872">
    <property type="term" value="F:metal ion binding"/>
    <property type="evidence" value="ECO:0007669"/>
    <property type="project" value="UniProtKB-KW"/>
</dbReference>
<dbReference type="PROSITE" id="PS00197">
    <property type="entry name" value="2FE2S_FER_1"/>
    <property type="match status" value="1"/>
</dbReference>
<dbReference type="EMBL" id="VFFF01000001">
    <property type="protein sequence ID" value="TNY34276.1"/>
    <property type="molecule type" value="Genomic_DNA"/>
</dbReference>
<dbReference type="InterPro" id="IPR006058">
    <property type="entry name" value="2Fe2S_fd_BS"/>
</dbReference>
<dbReference type="Gene3D" id="1.10.150.120">
    <property type="entry name" value="[2Fe-2S]-binding domain"/>
    <property type="match status" value="1"/>
</dbReference>
<dbReference type="PROSITE" id="PS51085">
    <property type="entry name" value="2FE2S_FER_2"/>
    <property type="match status" value="1"/>
</dbReference>
<dbReference type="GO" id="GO:0016491">
    <property type="term" value="F:oxidoreductase activity"/>
    <property type="evidence" value="ECO:0007669"/>
    <property type="project" value="UniProtKB-KW"/>
</dbReference>
<evidence type="ECO:0000256" key="4">
    <source>
        <dbReference type="ARBA" id="ARBA00023004"/>
    </source>
</evidence>
<keyword evidence="5" id="KW-0411">Iron-sulfur</keyword>
<dbReference type="SUPFAM" id="SSF47741">
    <property type="entry name" value="CO dehydrogenase ISP C-domain like"/>
    <property type="match status" value="1"/>
</dbReference>
<name>A0A5C5GLV1_9RHOB</name>
<sequence>MAFTVNDRPVEVSVDPGKPLLWVLREDLGLLGPKYGCGVAECGACRVLIDGVSTPACVVPVDMVEGAAITTVEGLAGEEGALSVVQQAWIEEQVPQCGYCQPGFMIAVTDLLSRNPDPTDAEIDDAITNICRCGTYPRIRRAIHRAAMLARD</sequence>
<accession>A0A5C5GLV1</accession>
<evidence type="ECO:0000256" key="1">
    <source>
        <dbReference type="ARBA" id="ARBA00022714"/>
    </source>
</evidence>
<comment type="caution">
    <text evidence="7">The sequence shown here is derived from an EMBL/GenBank/DDBJ whole genome shotgun (WGS) entry which is preliminary data.</text>
</comment>
<proteinExistence type="predicted"/>
<keyword evidence="3" id="KW-0560">Oxidoreductase</keyword>
<dbReference type="PANTHER" id="PTHR44379">
    <property type="entry name" value="OXIDOREDUCTASE WITH IRON-SULFUR SUBUNIT"/>
    <property type="match status" value="1"/>
</dbReference>
<dbReference type="AlphaFoldDB" id="A0A5C5GLV1"/>
<dbReference type="Pfam" id="PF00111">
    <property type="entry name" value="Fer2"/>
    <property type="match status" value="1"/>
</dbReference>
<dbReference type="GO" id="GO:0051537">
    <property type="term" value="F:2 iron, 2 sulfur cluster binding"/>
    <property type="evidence" value="ECO:0007669"/>
    <property type="project" value="UniProtKB-KW"/>
</dbReference>
<dbReference type="InterPro" id="IPR002888">
    <property type="entry name" value="2Fe-2S-bd"/>
</dbReference>
<dbReference type="OrthoDB" id="9792018at2"/>
<dbReference type="InterPro" id="IPR036010">
    <property type="entry name" value="2Fe-2S_ferredoxin-like_sf"/>
</dbReference>
<dbReference type="PANTHER" id="PTHR44379:SF2">
    <property type="entry name" value="BLR6218 PROTEIN"/>
    <property type="match status" value="1"/>
</dbReference>